<feature type="transmembrane region" description="Helical" evidence="8">
    <location>
        <begin position="64"/>
        <end position="84"/>
    </location>
</feature>
<dbReference type="AlphaFoldDB" id="A0A0K1E5Y5"/>
<feature type="transmembrane region" description="Helical" evidence="8">
    <location>
        <begin position="198"/>
        <end position="220"/>
    </location>
</feature>
<feature type="transmembrane region" description="Helical" evidence="8">
    <location>
        <begin position="105"/>
        <end position="126"/>
    </location>
</feature>
<keyword evidence="5 8" id="KW-1133">Transmembrane helix</keyword>
<accession>A0A0K1E5Y5</accession>
<dbReference type="KEGG" id="ccro:CMC5_004040"/>
<evidence type="ECO:0000313" key="9">
    <source>
        <dbReference type="EMBL" id="AKT36290.1"/>
    </source>
</evidence>
<dbReference type="InterPro" id="IPR034804">
    <property type="entry name" value="SQR/QFR_C/D"/>
</dbReference>
<proteinExistence type="predicted"/>
<evidence type="ECO:0000256" key="6">
    <source>
        <dbReference type="ARBA" id="ARBA00023004"/>
    </source>
</evidence>
<dbReference type="PANTHER" id="PTHR41910:SF1">
    <property type="entry name" value="SUCCINATE DEHYDROGENASE HYDROPHOBIC MEMBRANE ANCHOR SUBUNIT"/>
    <property type="match status" value="1"/>
</dbReference>
<keyword evidence="4" id="KW-0479">Metal-binding</keyword>
<name>A0A0K1E5Y5_CHOCO</name>
<dbReference type="InterPro" id="IPR011138">
    <property type="entry name" value="Cytochrome_b-558"/>
</dbReference>
<evidence type="ECO:0000256" key="7">
    <source>
        <dbReference type="ARBA" id="ARBA00023136"/>
    </source>
</evidence>
<protein>
    <submittedName>
        <fullName evidence="9">Succinate dehydrogenase</fullName>
    </submittedName>
</protein>
<dbReference type="RefSeq" id="WP_050435658.1">
    <property type="nucleotide sequence ID" value="NZ_CP012159.1"/>
</dbReference>
<evidence type="ECO:0000256" key="2">
    <source>
        <dbReference type="ARBA" id="ARBA00022617"/>
    </source>
</evidence>
<comment type="subcellular location">
    <subcellularLocation>
        <location evidence="1">Membrane</location>
    </subcellularLocation>
</comment>
<dbReference type="GO" id="GO:0046872">
    <property type="term" value="F:metal ion binding"/>
    <property type="evidence" value="ECO:0007669"/>
    <property type="project" value="UniProtKB-KW"/>
</dbReference>
<dbReference type="EMBL" id="CP012159">
    <property type="protein sequence ID" value="AKT36290.1"/>
    <property type="molecule type" value="Genomic_DNA"/>
</dbReference>
<evidence type="ECO:0000256" key="8">
    <source>
        <dbReference type="SAM" id="Phobius"/>
    </source>
</evidence>
<dbReference type="Pfam" id="PF01127">
    <property type="entry name" value="Sdh_cyt"/>
    <property type="match status" value="2"/>
</dbReference>
<dbReference type="InterPro" id="IPR000701">
    <property type="entry name" value="SuccDH_FuR_B_TM-su"/>
</dbReference>
<keyword evidence="7 8" id="KW-0472">Membrane</keyword>
<evidence type="ECO:0000313" key="10">
    <source>
        <dbReference type="Proteomes" id="UP000067626"/>
    </source>
</evidence>
<feature type="transmembrane region" description="Helical" evidence="8">
    <location>
        <begin position="23"/>
        <end position="44"/>
    </location>
</feature>
<evidence type="ECO:0000256" key="5">
    <source>
        <dbReference type="ARBA" id="ARBA00022989"/>
    </source>
</evidence>
<dbReference type="STRING" id="52.CMC5_004040"/>
<dbReference type="Gene3D" id="1.20.1300.10">
    <property type="entry name" value="Fumarate reductase/succinate dehydrogenase, transmembrane subunit"/>
    <property type="match status" value="1"/>
</dbReference>
<dbReference type="Proteomes" id="UP000067626">
    <property type="component" value="Chromosome"/>
</dbReference>
<keyword evidence="10" id="KW-1185">Reference proteome</keyword>
<gene>
    <name evidence="9" type="primary">sdhA</name>
    <name evidence="9" type="ORF">CMC5_004040</name>
</gene>
<keyword evidence="6" id="KW-0408">Iron</keyword>
<evidence type="ECO:0000256" key="3">
    <source>
        <dbReference type="ARBA" id="ARBA00022692"/>
    </source>
</evidence>
<reference evidence="9 10" key="1">
    <citation type="submission" date="2015-07" db="EMBL/GenBank/DDBJ databases">
        <title>Genome analysis of myxobacterium Chondromyces crocatus Cm c5 reveals a high potential for natural compound synthesis and the genetic basis for the loss of fruiting body formation.</title>
        <authorList>
            <person name="Zaburannyi N."/>
            <person name="Bunk B."/>
            <person name="Maier J."/>
            <person name="Overmann J."/>
            <person name="Mueller R."/>
        </authorList>
    </citation>
    <scope>NUCLEOTIDE SEQUENCE [LARGE SCALE GENOMIC DNA]</scope>
    <source>
        <strain evidence="9 10">Cm c5</strain>
    </source>
</reference>
<dbReference type="InterPro" id="IPR039023">
    <property type="entry name" value="SdhC_prok"/>
</dbReference>
<feature type="transmembrane region" description="Helical" evidence="8">
    <location>
        <begin position="159"/>
        <end position="186"/>
    </location>
</feature>
<dbReference type="OrthoDB" id="9789209at2"/>
<dbReference type="NCBIfam" id="TIGR02046">
    <property type="entry name" value="sdhC_b558_fam"/>
    <property type="match status" value="1"/>
</dbReference>
<dbReference type="GO" id="GO:0016020">
    <property type="term" value="C:membrane"/>
    <property type="evidence" value="ECO:0007669"/>
    <property type="project" value="UniProtKB-SubCell"/>
</dbReference>
<dbReference type="SUPFAM" id="SSF81343">
    <property type="entry name" value="Fumarate reductase respiratory complex transmembrane subunits"/>
    <property type="match status" value="1"/>
</dbReference>
<keyword evidence="2" id="KW-0349">Heme</keyword>
<sequence>MSEVAPAKSLFHPSRRHFLLRKLHSLSGVVPVGGFLVFHLWTNAKALQGQEAYDRAVADIGRMPYVPVLEIGLIILPLAFHALYGVKLAFEGKSNVGKYPYARNWMYTLQRVTGIVAFLFVGFHLWEYWGPKWLGRMAPEQFYPALSANLSSMVGPVPLIGLIYLVGIAASVFHFANGLWGFCFSWGITVSRRAQATAAWVFGVLGLLLFLLGANTAIYFSTGSRLFGSASLGARTGVDVPTP</sequence>
<dbReference type="PANTHER" id="PTHR41910">
    <property type="entry name" value="SUCCINATE DEHYDROGENASE 2 MEMBRANE SUBUNIT SDHC"/>
    <property type="match status" value="1"/>
</dbReference>
<organism evidence="9 10">
    <name type="scientific">Chondromyces crocatus</name>
    <dbReference type="NCBI Taxonomy" id="52"/>
    <lineage>
        <taxon>Bacteria</taxon>
        <taxon>Pseudomonadati</taxon>
        <taxon>Myxococcota</taxon>
        <taxon>Polyangia</taxon>
        <taxon>Polyangiales</taxon>
        <taxon>Polyangiaceae</taxon>
        <taxon>Chondromyces</taxon>
    </lineage>
</organism>
<evidence type="ECO:0000256" key="4">
    <source>
        <dbReference type="ARBA" id="ARBA00022723"/>
    </source>
</evidence>
<evidence type="ECO:0000256" key="1">
    <source>
        <dbReference type="ARBA" id="ARBA00004370"/>
    </source>
</evidence>
<keyword evidence="3 8" id="KW-0812">Transmembrane</keyword>